<evidence type="ECO:0000313" key="2">
    <source>
        <dbReference type="Proteomes" id="UP000693946"/>
    </source>
</evidence>
<protein>
    <submittedName>
        <fullName evidence="1">Uncharacterized protein</fullName>
    </submittedName>
</protein>
<dbReference type="AlphaFoldDB" id="A0AAV6SU35"/>
<evidence type="ECO:0000313" key="1">
    <source>
        <dbReference type="EMBL" id="KAG7520538.1"/>
    </source>
</evidence>
<proteinExistence type="predicted"/>
<dbReference type="EMBL" id="JAGKHQ010000003">
    <property type="protein sequence ID" value="KAG7520538.1"/>
    <property type="molecule type" value="Genomic_DNA"/>
</dbReference>
<sequence length="73" mass="8124">MRLTRAKMQWQMETACAGLLNRETKSVHGLTCRALNTNRTSPSTSKHLQESLRAEKQPTHALLTDDCVAVGET</sequence>
<dbReference type="Proteomes" id="UP000693946">
    <property type="component" value="Linkage Group LG11"/>
</dbReference>
<gene>
    <name evidence="1" type="ORF">JOB18_031512</name>
</gene>
<comment type="caution">
    <text evidence="1">The sequence shown here is derived from an EMBL/GenBank/DDBJ whole genome shotgun (WGS) entry which is preliminary data.</text>
</comment>
<keyword evidence="2" id="KW-1185">Reference proteome</keyword>
<reference evidence="1 2" key="1">
    <citation type="journal article" date="2021" name="Sci. Rep.">
        <title>Chromosome anchoring in Senegalese sole (Solea senegalensis) reveals sex-associated markers and genome rearrangements in flatfish.</title>
        <authorList>
            <person name="Guerrero-Cozar I."/>
            <person name="Gomez-Garrido J."/>
            <person name="Berbel C."/>
            <person name="Martinez-Blanch J.F."/>
            <person name="Alioto T."/>
            <person name="Claros M.G."/>
            <person name="Gagnaire P.A."/>
            <person name="Manchado M."/>
        </authorList>
    </citation>
    <scope>NUCLEOTIDE SEQUENCE [LARGE SCALE GENOMIC DNA]</scope>
    <source>
        <strain evidence="1">Sse05_10M</strain>
    </source>
</reference>
<organism evidence="1 2">
    <name type="scientific">Solea senegalensis</name>
    <name type="common">Senegalese sole</name>
    <dbReference type="NCBI Taxonomy" id="28829"/>
    <lineage>
        <taxon>Eukaryota</taxon>
        <taxon>Metazoa</taxon>
        <taxon>Chordata</taxon>
        <taxon>Craniata</taxon>
        <taxon>Vertebrata</taxon>
        <taxon>Euteleostomi</taxon>
        <taxon>Actinopterygii</taxon>
        <taxon>Neopterygii</taxon>
        <taxon>Teleostei</taxon>
        <taxon>Neoteleostei</taxon>
        <taxon>Acanthomorphata</taxon>
        <taxon>Carangaria</taxon>
        <taxon>Pleuronectiformes</taxon>
        <taxon>Pleuronectoidei</taxon>
        <taxon>Soleidae</taxon>
        <taxon>Solea</taxon>
    </lineage>
</organism>
<accession>A0AAV6SU35</accession>
<name>A0AAV6SU35_SOLSE</name>